<sequence>MRLERLSRARLRVPAYAPFLRARPLLARAPASRSTFSNEGDGATVDLVRGCRSRVYLMVCLAEAGVGGRDEAYRAPIGLLQGSTGACAAGG</sequence>
<organism evidence="1 2">
    <name type="scientific">Actinomyces massiliensis F0489</name>
    <dbReference type="NCBI Taxonomy" id="1125718"/>
    <lineage>
        <taxon>Bacteria</taxon>
        <taxon>Bacillati</taxon>
        <taxon>Actinomycetota</taxon>
        <taxon>Actinomycetes</taxon>
        <taxon>Actinomycetales</taxon>
        <taxon>Actinomycetaceae</taxon>
        <taxon>Actinomyces</taxon>
    </lineage>
</organism>
<gene>
    <name evidence="1" type="ORF">HMPREF1318_2422</name>
</gene>
<dbReference type="AlphaFoldDB" id="J1HK37"/>
<dbReference type="EMBL" id="AKFT01000068">
    <property type="protein sequence ID" value="EJF46285.1"/>
    <property type="molecule type" value="Genomic_DNA"/>
</dbReference>
<protein>
    <submittedName>
        <fullName evidence="1">Uncharacterized protein</fullName>
    </submittedName>
</protein>
<accession>J1HK37</accession>
<comment type="caution">
    <text evidence="1">The sequence shown here is derived from an EMBL/GenBank/DDBJ whole genome shotgun (WGS) entry which is preliminary data.</text>
</comment>
<name>J1HK37_9ACTO</name>
<proteinExistence type="predicted"/>
<evidence type="ECO:0000313" key="1">
    <source>
        <dbReference type="EMBL" id="EJF46285.1"/>
    </source>
</evidence>
<evidence type="ECO:0000313" key="2">
    <source>
        <dbReference type="Proteomes" id="UP000002941"/>
    </source>
</evidence>
<dbReference type="Proteomes" id="UP000002941">
    <property type="component" value="Unassembled WGS sequence"/>
</dbReference>
<keyword evidence="2" id="KW-1185">Reference proteome</keyword>
<reference evidence="1 2" key="1">
    <citation type="submission" date="2012-05" db="EMBL/GenBank/DDBJ databases">
        <authorList>
            <person name="Harkins D.M."/>
            <person name="Madupu R."/>
            <person name="Durkin A.S."/>
            <person name="Torralba M."/>
            <person name="Methe B."/>
            <person name="Sutton G.G."/>
            <person name="Nelson K.E."/>
        </authorList>
    </citation>
    <scope>NUCLEOTIDE SEQUENCE [LARGE SCALE GENOMIC DNA]</scope>
    <source>
        <strain evidence="1 2">F0489</strain>
    </source>
</reference>